<dbReference type="EMBL" id="ML976981">
    <property type="protein sequence ID" value="KAF1961472.1"/>
    <property type="molecule type" value="Genomic_DNA"/>
</dbReference>
<dbReference type="Proteomes" id="UP000800035">
    <property type="component" value="Unassembled WGS sequence"/>
</dbReference>
<name>A0A6A5UCF1_9PLEO</name>
<reference evidence="2" key="1">
    <citation type="journal article" date="2020" name="Stud. Mycol.">
        <title>101 Dothideomycetes genomes: a test case for predicting lifestyles and emergence of pathogens.</title>
        <authorList>
            <person name="Haridas S."/>
            <person name="Albert R."/>
            <person name="Binder M."/>
            <person name="Bloem J."/>
            <person name="Labutti K."/>
            <person name="Salamov A."/>
            <person name="Andreopoulos B."/>
            <person name="Baker S."/>
            <person name="Barry K."/>
            <person name="Bills G."/>
            <person name="Bluhm B."/>
            <person name="Cannon C."/>
            <person name="Castanera R."/>
            <person name="Culley D."/>
            <person name="Daum C."/>
            <person name="Ezra D."/>
            <person name="Gonzalez J."/>
            <person name="Henrissat B."/>
            <person name="Kuo A."/>
            <person name="Liang C."/>
            <person name="Lipzen A."/>
            <person name="Lutzoni F."/>
            <person name="Magnuson J."/>
            <person name="Mondo S."/>
            <person name="Nolan M."/>
            <person name="Ohm R."/>
            <person name="Pangilinan J."/>
            <person name="Park H.-J."/>
            <person name="Ramirez L."/>
            <person name="Alfaro M."/>
            <person name="Sun H."/>
            <person name="Tritt A."/>
            <person name="Yoshinaga Y."/>
            <person name="Zwiers L.-H."/>
            <person name="Turgeon B."/>
            <person name="Goodwin S."/>
            <person name="Spatafora J."/>
            <person name="Crous P."/>
            <person name="Grigoriev I."/>
        </authorList>
    </citation>
    <scope>NUCLEOTIDE SEQUENCE</scope>
    <source>
        <strain evidence="2">CBS 675.92</strain>
    </source>
</reference>
<dbReference type="AlphaFoldDB" id="A0A6A5UCF1"/>
<keyword evidence="1" id="KW-0732">Signal</keyword>
<evidence type="ECO:0000256" key="1">
    <source>
        <dbReference type="SAM" id="SignalP"/>
    </source>
</evidence>
<sequence length="213" mass="24096">MGSLVVWTTLLLLVTIAFASGWRIQVPEQVPFDLKGEEFHNPPLEAYTTSDRVVILGRLSLENTTWVQENLADWQSVIYTADSSNTLSKQQGSAPLLHPQMIPYLTYLLTPSIATPSIAFVHPKRTRLIREWKPNFPDQNKKSKSLDLAELEVNAYAKLHCGSALKCRTGREAFETTPRIEYERESAMQEVWTEVLSRGDVMTTVKKLCCGKI</sequence>
<accession>A0A6A5UCF1</accession>
<protein>
    <submittedName>
        <fullName evidence="2">Uncharacterized protein</fullName>
    </submittedName>
</protein>
<organism evidence="2 3">
    <name type="scientific">Byssothecium circinans</name>
    <dbReference type="NCBI Taxonomy" id="147558"/>
    <lineage>
        <taxon>Eukaryota</taxon>
        <taxon>Fungi</taxon>
        <taxon>Dikarya</taxon>
        <taxon>Ascomycota</taxon>
        <taxon>Pezizomycotina</taxon>
        <taxon>Dothideomycetes</taxon>
        <taxon>Pleosporomycetidae</taxon>
        <taxon>Pleosporales</taxon>
        <taxon>Massarineae</taxon>
        <taxon>Massarinaceae</taxon>
        <taxon>Byssothecium</taxon>
    </lineage>
</organism>
<evidence type="ECO:0000313" key="2">
    <source>
        <dbReference type="EMBL" id="KAF1961472.1"/>
    </source>
</evidence>
<dbReference type="Pfam" id="PF11913">
    <property type="entry name" value="DUF3431"/>
    <property type="match status" value="1"/>
</dbReference>
<gene>
    <name evidence="2" type="ORF">CC80DRAFT_543820</name>
</gene>
<feature type="chain" id="PRO_5025403835" evidence="1">
    <location>
        <begin position="20"/>
        <end position="213"/>
    </location>
</feature>
<feature type="signal peptide" evidence="1">
    <location>
        <begin position="1"/>
        <end position="19"/>
    </location>
</feature>
<evidence type="ECO:0000313" key="3">
    <source>
        <dbReference type="Proteomes" id="UP000800035"/>
    </source>
</evidence>
<dbReference type="InterPro" id="IPR021838">
    <property type="entry name" value="DUF3431"/>
</dbReference>
<proteinExistence type="predicted"/>
<dbReference type="OrthoDB" id="426718at2759"/>
<keyword evidence="3" id="KW-1185">Reference proteome</keyword>